<gene>
    <name evidence="1" type="ORF">HPB49_005879</name>
</gene>
<reference evidence="1" key="1">
    <citation type="submission" date="2020-05" db="EMBL/GenBank/DDBJ databases">
        <title>Large-scale comparative analyses of tick genomes elucidate their genetic diversity and vector capacities.</title>
        <authorList>
            <person name="Jia N."/>
            <person name="Wang J."/>
            <person name="Shi W."/>
            <person name="Du L."/>
            <person name="Sun Y."/>
            <person name="Zhan W."/>
            <person name="Jiang J."/>
            <person name="Wang Q."/>
            <person name="Zhang B."/>
            <person name="Ji P."/>
            <person name="Sakyi L.B."/>
            <person name="Cui X."/>
            <person name="Yuan T."/>
            <person name="Jiang B."/>
            <person name="Yang W."/>
            <person name="Lam T.T.-Y."/>
            <person name="Chang Q."/>
            <person name="Ding S."/>
            <person name="Wang X."/>
            <person name="Zhu J."/>
            <person name="Ruan X."/>
            <person name="Zhao L."/>
            <person name="Wei J."/>
            <person name="Que T."/>
            <person name="Du C."/>
            <person name="Cheng J."/>
            <person name="Dai P."/>
            <person name="Han X."/>
            <person name="Huang E."/>
            <person name="Gao Y."/>
            <person name="Liu J."/>
            <person name="Shao H."/>
            <person name="Ye R."/>
            <person name="Li L."/>
            <person name="Wei W."/>
            <person name="Wang X."/>
            <person name="Wang C."/>
            <person name="Yang T."/>
            <person name="Huo Q."/>
            <person name="Li W."/>
            <person name="Guo W."/>
            <person name="Chen H."/>
            <person name="Zhou L."/>
            <person name="Ni X."/>
            <person name="Tian J."/>
            <person name="Zhou Y."/>
            <person name="Sheng Y."/>
            <person name="Liu T."/>
            <person name="Pan Y."/>
            <person name="Xia L."/>
            <person name="Li J."/>
            <person name="Zhao F."/>
            <person name="Cao W."/>
        </authorList>
    </citation>
    <scope>NUCLEOTIDE SEQUENCE</scope>
    <source>
        <strain evidence="1">Dsil-2018</strain>
    </source>
</reference>
<accession>A0ACB8CVR5</accession>
<sequence length="563" mass="60498">MPRTASRGASFSPCALLLSLIIMAAAAGAGGTASPHGGSCPSACSCKWSGGKRTAECAGLSGSVPQHLPGDTQVLNLTGNILKTLPGGHFQQARLVHLQRIYLSRCGIVLMADDAFRGLNNLVELDLSHNFLTAVPKLAPYCPLLRRLQLSANPIQRLGGHSFRGLHSLVSLELSQCQLAWLETNVFADLQSLEVLRLDGNRLRSLPPDGLTLPPLHSLDLSDNPWHCDCSLRSLRQWMHQRNVPLSVPPRCEGPPRLARRLWSQLEPDDFACAPRIAASELRVGAVEGENATLQCDVDSLPAASVRWLWRSRAIVNLSLISFGRQMYLLRAHQSGRRQQTSTLTIINVMLKDSGRYLCAAANRAGNQTANVTLIVRPRSADLAALSAPEIVGIVLGLLLLLALVAASACLLAVRRPARGPRASKETQMRLESLLLESKQRSSDAGSLQANSEEQSGSPAPLLSSHKKPAPATAKSGIVAAVLRGEYRTLRAYRGTNKEEEGGASDVVTDALRVSAGAPRHEQVCATRKRPAGIVANPLSPGARDSPDEGLGDEREYETDILD</sequence>
<dbReference type="EMBL" id="CM023473">
    <property type="protein sequence ID" value="KAH7953211.1"/>
    <property type="molecule type" value="Genomic_DNA"/>
</dbReference>
<keyword evidence="2" id="KW-1185">Reference proteome</keyword>
<name>A0ACB8CVR5_DERSI</name>
<dbReference type="Proteomes" id="UP000821865">
    <property type="component" value="Chromosome 4"/>
</dbReference>
<evidence type="ECO:0000313" key="1">
    <source>
        <dbReference type="EMBL" id="KAH7953211.1"/>
    </source>
</evidence>
<proteinExistence type="predicted"/>
<comment type="caution">
    <text evidence="1">The sequence shown here is derived from an EMBL/GenBank/DDBJ whole genome shotgun (WGS) entry which is preliminary data.</text>
</comment>
<evidence type="ECO:0000313" key="2">
    <source>
        <dbReference type="Proteomes" id="UP000821865"/>
    </source>
</evidence>
<protein>
    <submittedName>
        <fullName evidence="1">Uncharacterized protein</fullName>
    </submittedName>
</protein>
<organism evidence="1 2">
    <name type="scientific">Dermacentor silvarum</name>
    <name type="common">Tick</name>
    <dbReference type="NCBI Taxonomy" id="543639"/>
    <lineage>
        <taxon>Eukaryota</taxon>
        <taxon>Metazoa</taxon>
        <taxon>Ecdysozoa</taxon>
        <taxon>Arthropoda</taxon>
        <taxon>Chelicerata</taxon>
        <taxon>Arachnida</taxon>
        <taxon>Acari</taxon>
        <taxon>Parasitiformes</taxon>
        <taxon>Ixodida</taxon>
        <taxon>Ixodoidea</taxon>
        <taxon>Ixodidae</taxon>
        <taxon>Rhipicephalinae</taxon>
        <taxon>Dermacentor</taxon>
    </lineage>
</organism>